<protein>
    <submittedName>
        <fullName evidence="8">SAM-dependent methyltransferase</fullName>
    </submittedName>
</protein>
<evidence type="ECO:0000313" key="9">
    <source>
        <dbReference type="Proteomes" id="UP000093629"/>
    </source>
</evidence>
<evidence type="ECO:0000256" key="4">
    <source>
        <dbReference type="ARBA" id="ARBA00022691"/>
    </source>
</evidence>
<organism evidence="8 9">
    <name type="scientific">Mycobacterium asiaticum</name>
    <dbReference type="NCBI Taxonomy" id="1790"/>
    <lineage>
        <taxon>Bacteria</taxon>
        <taxon>Bacillati</taxon>
        <taxon>Actinomycetota</taxon>
        <taxon>Actinomycetes</taxon>
        <taxon>Mycobacteriales</taxon>
        <taxon>Mycobacteriaceae</taxon>
        <taxon>Mycobacterium</taxon>
    </lineage>
</organism>
<dbReference type="RefSeq" id="WP_065161288.1">
    <property type="nucleotide sequence ID" value="NZ_LZLQ01000152.1"/>
</dbReference>
<dbReference type="AlphaFoldDB" id="A0A1A3MKI3"/>
<dbReference type="InterPro" id="IPR003333">
    <property type="entry name" value="CMAS"/>
</dbReference>
<dbReference type="Proteomes" id="UP000093629">
    <property type="component" value="Unassembled WGS sequence"/>
</dbReference>
<name>A0A1A3MKI3_MYCAS</name>
<keyword evidence="3 8" id="KW-0808">Transferase</keyword>
<reference evidence="8 9" key="1">
    <citation type="submission" date="2016-06" db="EMBL/GenBank/DDBJ databases">
        <authorList>
            <person name="Kjaerup R.B."/>
            <person name="Dalgaard T.S."/>
            <person name="Juul-Madsen H.R."/>
        </authorList>
    </citation>
    <scope>NUCLEOTIDE SEQUENCE [LARGE SCALE GENOMIC DNA]</scope>
    <source>
        <strain evidence="8 9">1245139.5</strain>
    </source>
</reference>
<comment type="similarity">
    <text evidence="1">Belongs to the CFA/CMAS family.</text>
</comment>
<dbReference type="NCBIfam" id="NF040660">
    <property type="entry name" value="mycolic_MTase"/>
    <property type="match status" value="1"/>
</dbReference>
<dbReference type="EMBL" id="LZLQ01000152">
    <property type="protein sequence ID" value="OBK10011.1"/>
    <property type="molecule type" value="Genomic_DNA"/>
</dbReference>
<evidence type="ECO:0000256" key="6">
    <source>
        <dbReference type="PIRSR" id="PIRSR003085-1"/>
    </source>
</evidence>
<feature type="binding site" evidence="7">
    <location>
        <begin position="129"/>
        <end position="130"/>
    </location>
    <ligand>
        <name>S-adenosyl-L-methionine</name>
        <dbReference type="ChEBI" id="CHEBI:59789"/>
    </ligand>
</feature>
<dbReference type="PANTHER" id="PTHR43667:SF1">
    <property type="entry name" value="CYCLOPROPANE-FATTY-ACYL-PHOSPHOLIPID SYNTHASE"/>
    <property type="match status" value="1"/>
</dbReference>
<sequence length="294" mass="33624">MPEKQSEPAGLEPHFEDVQAHYDLSDEFFKLFLDPTRTYSCAYFEREDMSLEEAQLAKVDLSLGKLGLEPGMTLLDIGCGWGTTIIRALEEYDVNVVGLTLSRNQQAHTQRRLDAHPSSRNKRVLLQGWEQFDEKVDRIVSIGAFEHFGRDRYTDFFAMAHRALPADGVMLLHTIIKPSDEEFAERGLPITMTKLRFMKFIMDEIFPGGDLPQVKGVVEHADRAGFSVERIQQLRLHYARTLDTWAGTLEGKRDEAIAIQSQEVYDRYMKYLTGCAELFREGYTDVAQFTLAKS</sequence>
<dbReference type="Gene3D" id="3.40.50.150">
    <property type="entry name" value="Vaccinia Virus protein VP39"/>
    <property type="match status" value="1"/>
</dbReference>
<evidence type="ECO:0000256" key="3">
    <source>
        <dbReference type="ARBA" id="ARBA00022679"/>
    </source>
</evidence>
<evidence type="ECO:0000313" key="8">
    <source>
        <dbReference type="EMBL" id="OBK10011.1"/>
    </source>
</evidence>
<dbReference type="PIRSF" id="PIRSF003085">
    <property type="entry name" value="CMAS"/>
    <property type="match status" value="1"/>
</dbReference>
<dbReference type="GO" id="GO:0032259">
    <property type="term" value="P:methylation"/>
    <property type="evidence" value="ECO:0007669"/>
    <property type="project" value="UniProtKB-KW"/>
</dbReference>
<feature type="binding site" evidence="7">
    <location>
        <begin position="39"/>
        <end position="40"/>
    </location>
    <ligand>
        <name>S-adenosyl-L-methionine</name>
        <dbReference type="ChEBI" id="CHEBI:59789"/>
    </ligand>
</feature>
<dbReference type="OrthoDB" id="9782855at2"/>
<gene>
    <name evidence="8" type="ORF">A5636_16205</name>
</gene>
<evidence type="ECO:0000256" key="1">
    <source>
        <dbReference type="ARBA" id="ARBA00010815"/>
    </source>
</evidence>
<proteinExistence type="inferred from homology"/>
<accession>A0A1A3MKI3</accession>
<dbReference type="GO" id="GO:0008168">
    <property type="term" value="F:methyltransferase activity"/>
    <property type="evidence" value="ECO:0007669"/>
    <property type="project" value="UniProtKB-KW"/>
</dbReference>
<evidence type="ECO:0000256" key="7">
    <source>
        <dbReference type="PIRSR" id="PIRSR003085-2"/>
    </source>
</evidence>
<dbReference type="InterPro" id="IPR029063">
    <property type="entry name" value="SAM-dependent_MTases_sf"/>
</dbReference>
<dbReference type="InterPro" id="IPR047672">
    <property type="entry name" value="CMAS_actinobact"/>
</dbReference>
<evidence type="ECO:0000256" key="2">
    <source>
        <dbReference type="ARBA" id="ARBA00022603"/>
    </source>
</evidence>
<dbReference type="FunFam" id="3.40.50.150:FF:000115">
    <property type="entry name" value="Cyclopropane mycolic acid synthase 1"/>
    <property type="match status" value="1"/>
</dbReference>
<keyword evidence="5" id="KW-0443">Lipid metabolism</keyword>
<evidence type="ECO:0000256" key="5">
    <source>
        <dbReference type="ARBA" id="ARBA00023098"/>
    </source>
</evidence>
<feature type="binding site" evidence="7">
    <location>
        <begin position="74"/>
        <end position="82"/>
    </location>
    <ligand>
        <name>S-adenosyl-L-methionine</name>
        <dbReference type="ChEBI" id="CHEBI:59789"/>
    </ligand>
</feature>
<feature type="active site" evidence="6">
    <location>
        <position position="275"/>
    </location>
</feature>
<comment type="caution">
    <text evidence="8">The sequence shown here is derived from an EMBL/GenBank/DDBJ whole genome shotgun (WGS) entry which is preliminary data.</text>
</comment>
<keyword evidence="9" id="KW-1185">Reference proteome</keyword>
<keyword evidence="4" id="KW-0949">S-adenosyl-L-methionine</keyword>
<keyword evidence="2 8" id="KW-0489">Methyltransferase</keyword>
<dbReference type="PANTHER" id="PTHR43667">
    <property type="entry name" value="CYCLOPROPANE-FATTY-ACYL-PHOSPHOLIPID SYNTHASE"/>
    <property type="match status" value="1"/>
</dbReference>
<dbReference type="InterPro" id="IPR050723">
    <property type="entry name" value="CFA/CMAS"/>
</dbReference>
<dbReference type="CDD" id="cd02440">
    <property type="entry name" value="AdoMet_MTases"/>
    <property type="match status" value="1"/>
</dbReference>
<dbReference type="SUPFAM" id="SSF53335">
    <property type="entry name" value="S-adenosyl-L-methionine-dependent methyltransferases"/>
    <property type="match status" value="1"/>
</dbReference>
<dbReference type="Pfam" id="PF02353">
    <property type="entry name" value="CMAS"/>
    <property type="match status" value="1"/>
</dbReference>
<dbReference type="GO" id="GO:0008610">
    <property type="term" value="P:lipid biosynthetic process"/>
    <property type="evidence" value="ECO:0007669"/>
    <property type="project" value="InterPro"/>
</dbReference>
<feature type="binding site" evidence="7">
    <location>
        <begin position="100"/>
        <end position="105"/>
    </location>
    <ligand>
        <name>S-adenosyl-L-methionine</name>
        <dbReference type="ChEBI" id="CHEBI:59789"/>
    </ligand>
</feature>